<dbReference type="AlphaFoldDB" id="A0A0J6FK49"/>
<proteinExistence type="predicted"/>
<name>A0A0J6FK49_COCPO</name>
<sequence>MTHELVGFGMHVSADIKNHCGVPEPRLSRVSIYFMWGRLGEKAGPKEVEQGTVSDTDAECRVRRTESRSLSTNLVSVQQQGNRGSQGHHLASVCSCKFG</sequence>
<organism evidence="1 2">
    <name type="scientific">Coccidioides posadasii RMSCC 3488</name>
    <dbReference type="NCBI Taxonomy" id="454284"/>
    <lineage>
        <taxon>Eukaryota</taxon>
        <taxon>Fungi</taxon>
        <taxon>Dikarya</taxon>
        <taxon>Ascomycota</taxon>
        <taxon>Pezizomycotina</taxon>
        <taxon>Eurotiomycetes</taxon>
        <taxon>Eurotiomycetidae</taxon>
        <taxon>Onygenales</taxon>
        <taxon>Onygenaceae</taxon>
        <taxon>Coccidioides</taxon>
    </lineage>
</organism>
<accession>A0A0J6FK49</accession>
<gene>
    <name evidence="1" type="ORF">CPAG_07004</name>
</gene>
<dbReference type="Proteomes" id="UP000054567">
    <property type="component" value="Unassembled WGS sequence"/>
</dbReference>
<reference evidence="2" key="2">
    <citation type="journal article" date="2009" name="Genome Res.">
        <title>Comparative genomic analyses of the human fungal pathogens Coccidioides and their relatives.</title>
        <authorList>
            <person name="Sharpton T.J."/>
            <person name="Stajich J.E."/>
            <person name="Rounsley S.D."/>
            <person name="Gardner M.J."/>
            <person name="Wortman J.R."/>
            <person name="Jordar V.S."/>
            <person name="Maiti R."/>
            <person name="Kodira C.D."/>
            <person name="Neafsey D.E."/>
            <person name="Zeng Q."/>
            <person name="Hung C.-Y."/>
            <person name="McMahan C."/>
            <person name="Muszewska A."/>
            <person name="Grynberg M."/>
            <person name="Mandel M.A."/>
            <person name="Kellner E.M."/>
            <person name="Barker B.M."/>
            <person name="Galgiani J.N."/>
            <person name="Orbach M.J."/>
            <person name="Kirkland T.N."/>
            <person name="Cole G.T."/>
            <person name="Henn M.R."/>
            <person name="Birren B.W."/>
            <person name="Taylor J.W."/>
        </authorList>
    </citation>
    <scope>NUCLEOTIDE SEQUENCE [LARGE SCALE GENOMIC DNA]</scope>
    <source>
        <strain evidence="2">RMSCC 3488</strain>
    </source>
</reference>
<dbReference type="VEuPathDB" id="FungiDB:CPAG_07004"/>
<evidence type="ECO:0000313" key="1">
    <source>
        <dbReference type="EMBL" id="KMM70693.1"/>
    </source>
</evidence>
<reference evidence="1 2" key="1">
    <citation type="submission" date="2007-06" db="EMBL/GenBank/DDBJ databases">
        <title>The Genome Sequence of Coccidioides posadasii RMSCC_3488.</title>
        <authorList>
            <consortium name="Coccidioides Genome Resources Consortium"/>
            <consortium name="The Broad Institute Genome Sequencing Platform"/>
            <person name="Henn M.R."/>
            <person name="Sykes S."/>
            <person name="Young S."/>
            <person name="Jaffe D."/>
            <person name="Berlin A."/>
            <person name="Alvarez P."/>
            <person name="Butler J."/>
            <person name="Gnerre S."/>
            <person name="Grabherr M."/>
            <person name="Mauceli E."/>
            <person name="Brockman W."/>
            <person name="Kodira C."/>
            <person name="Alvarado L."/>
            <person name="Zeng Q."/>
            <person name="Crawford M."/>
            <person name="Antoine C."/>
            <person name="Devon K."/>
            <person name="Galgiani J."/>
            <person name="Orsborn K."/>
            <person name="Lewis M.L."/>
            <person name="Nusbaum C."/>
            <person name="Galagan J."/>
            <person name="Birren B."/>
        </authorList>
    </citation>
    <scope>NUCLEOTIDE SEQUENCE [LARGE SCALE GENOMIC DNA]</scope>
    <source>
        <strain evidence="1 2">RMSCC 3488</strain>
    </source>
</reference>
<protein>
    <submittedName>
        <fullName evidence="1">Uncharacterized protein</fullName>
    </submittedName>
</protein>
<dbReference type="EMBL" id="DS268112">
    <property type="protein sequence ID" value="KMM70693.1"/>
    <property type="molecule type" value="Genomic_DNA"/>
</dbReference>
<evidence type="ECO:0000313" key="2">
    <source>
        <dbReference type="Proteomes" id="UP000054567"/>
    </source>
</evidence>
<reference evidence="2" key="3">
    <citation type="journal article" date="2010" name="Genome Res.">
        <title>Population genomic sequencing of Coccidioides fungi reveals recent hybridization and transposon control.</title>
        <authorList>
            <person name="Neafsey D.E."/>
            <person name="Barker B.M."/>
            <person name="Sharpton T.J."/>
            <person name="Stajich J.E."/>
            <person name="Park D.J."/>
            <person name="Whiston E."/>
            <person name="Hung C.-Y."/>
            <person name="McMahan C."/>
            <person name="White J."/>
            <person name="Sykes S."/>
            <person name="Heiman D."/>
            <person name="Young S."/>
            <person name="Zeng Q."/>
            <person name="Abouelleil A."/>
            <person name="Aftuck L."/>
            <person name="Bessette D."/>
            <person name="Brown A."/>
            <person name="FitzGerald M."/>
            <person name="Lui A."/>
            <person name="Macdonald J.P."/>
            <person name="Priest M."/>
            <person name="Orbach M.J."/>
            <person name="Galgiani J.N."/>
            <person name="Kirkland T.N."/>
            <person name="Cole G.T."/>
            <person name="Birren B.W."/>
            <person name="Henn M.R."/>
            <person name="Taylor J.W."/>
            <person name="Rounsley S.D."/>
        </authorList>
    </citation>
    <scope>NUCLEOTIDE SEQUENCE [LARGE SCALE GENOMIC DNA]</scope>
    <source>
        <strain evidence="2">RMSCC 3488</strain>
    </source>
</reference>